<accession>X6LSN0</accession>
<name>X6LSN0_RETFI</name>
<protein>
    <submittedName>
        <fullName evidence="1">Uncharacterized protein</fullName>
    </submittedName>
</protein>
<proteinExistence type="predicted"/>
<comment type="caution">
    <text evidence="1">The sequence shown here is derived from an EMBL/GenBank/DDBJ whole genome shotgun (WGS) entry which is preliminary data.</text>
</comment>
<dbReference type="AlphaFoldDB" id="X6LSN0"/>
<gene>
    <name evidence="1" type="ORF">RFI_32506</name>
</gene>
<keyword evidence="2" id="KW-1185">Reference proteome</keyword>
<evidence type="ECO:0000313" key="2">
    <source>
        <dbReference type="Proteomes" id="UP000023152"/>
    </source>
</evidence>
<evidence type="ECO:0000313" key="1">
    <source>
        <dbReference type="EMBL" id="ETO04888.1"/>
    </source>
</evidence>
<dbReference type="Proteomes" id="UP000023152">
    <property type="component" value="Unassembled WGS sequence"/>
</dbReference>
<reference evidence="1 2" key="1">
    <citation type="journal article" date="2013" name="Curr. Biol.">
        <title>The Genome of the Foraminiferan Reticulomyxa filosa.</title>
        <authorList>
            <person name="Glockner G."/>
            <person name="Hulsmann N."/>
            <person name="Schleicher M."/>
            <person name="Noegel A.A."/>
            <person name="Eichinger L."/>
            <person name="Gallinger C."/>
            <person name="Pawlowski J."/>
            <person name="Sierra R."/>
            <person name="Euteneuer U."/>
            <person name="Pillet L."/>
            <person name="Moustafa A."/>
            <person name="Platzer M."/>
            <person name="Groth M."/>
            <person name="Szafranski K."/>
            <person name="Schliwa M."/>
        </authorList>
    </citation>
    <scope>NUCLEOTIDE SEQUENCE [LARGE SCALE GENOMIC DNA]</scope>
</reference>
<dbReference type="EMBL" id="ASPP01028799">
    <property type="protein sequence ID" value="ETO04888.1"/>
    <property type="molecule type" value="Genomic_DNA"/>
</dbReference>
<organism evidence="1 2">
    <name type="scientific">Reticulomyxa filosa</name>
    <dbReference type="NCBI Taxonomy" id="46433"/>
    <lineage>
        <taxon>Eukaryota</taxon>
        <taxon>Sar</taxon>
        <taxon>Rhizaria</taxon>
        <taxon>Retaria</taxon>
        <taxon>Foraminifera</taxon>
        <taxon>Monothalamids</taxon>
        <taxon>Reticulomyxidae</taxon>
        <taxon>Reticulomyxa</taxon>
    </lineage>
</organism>
<sequence>MMKYVSVWSNISDRSNKFDNYNQWVSFTDNDNHPIIIGRHNDNYIGARALIGGSNNHLLFITHLENKISVFNLNTFQFINHDYLPFYMYYRPFHCFVPNSENGQEMIKTKKQHYQMLL</sequence>